<dbReference type="GO" id="GO:0005829">
    <property type="term" value="C:cytosol"/>
    <property type="evidence" value="ECO:0007669"/>
    <property type="project" value="TreeGrafter"/>
</dbReference>
<dbReference type="GO" id="GO:0004862">
    <property type="term" value="F:cAMP-dependent protein kinase inhibitor activity"/>
    <property type="evidence" value="ECO:0007669"/>
    <property type="project" value="TreeGrafter"/>
</dbReference>
<keyword evidence="1" id="KW-0175">Coiled coil</keyword>
<dbReference type="Pfam" id="PF00027">
    <property type="entry name" value="cNMP_binding"/>
    <property type="match status" value="1"/>
</dbReference>
<comment type="caution">
    <text evidence="4">The sequence shown here is derived from an EMBL/GenBank/DDBJ whole genome shotgun (WGS) entry which is preliminary data.</text>
</comment>
<dbReference type="GO" id="GO:0034236">
    <property type="term" value="F:protein kinase A catalytic subunit binding"/>
    <property type="evidence" value="ECO:0007669"/>
    <property type="project" value="TreeGrafter"/>
</dbReference>
<evidence type="ECO:0000259" key="2">
    <source>
        <dbReference type="PROSITE" id="PS50042"/>
    </source>
</evidence>
<dbReference type="Pfam" id="PF00581">
    <property type="entry name" value="Rhodanese"/>
    <property type="match status" value="1"/>
</dbReference>
<dbReference type="SUPFAM" id="SSF52821">
    <property type="entry name" value="Rhodanese/Cell cycle control phosphatase"/>
    <property type="match status" value="1"/>
</dbReference>
<dbReference type="PANTHER" id="PTHR11635">
    <property type="entry name" value="CAMP-DEPENDENT PROTEIN KINASE REGULATORY CHAIN"/>
    <property type="match status" value="1"/>
</dbReference>
<dbReference type="PROSITE" id="PS50206">
    <property type="entry name" value="RHODANESE_3"/>
    <property type="match status" value="1"/>
</dbReference>
<dbReference type="GO" id="GO:0030552">
    <property type="term" value="F:cAMP binding"/>
    <property type="evidence" value="ECO:0007669"/>
    <property type="project" value="TreeGrafter"/>
</dbReference>
<reference evidence="4 5" key="1">
    <citation type="submission" date="2015-12" db="EMBL/GenBank/DDBJ databases">
        <authorList>
            <person name="Shamseldin A."/>
            <person name="Moawad H."/>
            <person name="Abd El-Rahim W.M."/>
            <person name="Sadowsky M.J."/>
        </authorList>
    </citation>
    <scope>NUCLEOTIDE SEQUENCE [LARGE SCALE GENOMIC DNA]</scope>
    <source>
        <strain evidence="4 5">WF1</strain>
    </source>
</reference>
<feature type="domain" description="Rhodanese" evidence="3">
    <location>
        <begin position="274"/>
        <end position="362"/>
    </location>
</feature>
<protein>
    <recommendedName>
        <fullName evidence="6">Crp/Fnr family transcriptional regulator</fullName>
    </recommendedName>
</protein>
<dbReference type="STRING" id="1420851.AU255_01405"/>
<dbReference type="Proteomes" id="UP000191980">
    <property type="component" value="Unassembled WGS sequence"/>
</dbReference>
<dbReference type="InterPro" id="IPR036873">
    <property type="entry name" value="Rhodanese-like_dom_sf"/>
</dbReference>
<dbReference type="SUPFAM" id="SSF51206">
    <property type="entry name" value="cAMP-binding domain-like"/>
    <property type="match status" value="2"/>
</dbReference>
<dbReference type="InterPro" id="IPR000595">
    <property type="entry name" value="cNMP-bd_dom"/>
</dbReference>
<dbReference type="Gene3D" id="2.60.120.10">
    <property type="entry name" value="Jelly Rolls"/>
    <property type="match status" value="2"/>
</dbReference>
<dbReference type="InterPro" id="IPR014710">
    <property type="entry name" value="RmlC-like_jellyroll"/>
</dbReference>
<proteinExistence type="predicted"/>
<gene>
    <name evidence="4" type="ORF">AU255_01405</name>
</gene>
<dbReference type="CDD" id="cd00158">
    <property type="entry name" value="RHOD"/>
    <property type="match status" value="1"/>
</dbReference>
<dbReference type="InterPro" id="IPR018490">
    <property type="entry name" value="cNMP-bd_dom_sf"/>
</dbReference>
<organism evidence="4 5">
    <name type="scientific">Methyloprofundus sedimenti</name>
    <dbReference type="NCBI Taxonomy" id="1420851"/>
    <lineage>
        <taxon>Bacteria</taxon>
        <taxon>Pseudomonadati</taxon>
        <taxon>Pseudomonadota</taxon>
        <taxon>Gammaproteobacteria</taxon>
        <taxon>Methylococcales</taxon>
        <taxon>Methylococcaceae</taxon>
        <taxon>Methyloprofundus</taxon>
    </lineage>
</organism>
<evidence type="ECO:0000313" key="4">
    <source>
        <dbReference type="EMBL" id="OQK16590.1"/>
    </source>
</evidence>
<keyword evidence="5" id="KW-1185">Reference proteome</keyword>
<dbReference type="Gene3D" id="3.40.250.10">
    <property type="entry name" value="Rhodanese-like domain"/>
    <property type="match status" value="1"/>
</dbReference>
<dbReference type="SMART" id="SM00450">
    <property type="entry name" value="RHOD"/>
    <property type="match status" value="1"/>
</dbReference>
<accession>A0A1V8M4U9</accession>
<dbReference type="RefSeq" id="WP_080521218.1">
    <property type="nucleotide sequence ID" value="NZ_LPUF01000001.1"/>
</dbReference>
<evidence type="ECO:0000256" key="1">
    <source>
        <dbReference type="SAM" id="Coils"/>
    </source>
</evidence>
<dbReference type="SMART" id="SM00100">
    <property type="entry name" value="cNMP"/>
    <property type="match status" value="1"/>
</dbReference>
<evidence type="ECO:0000259" key="3">
    <source>
        <dbReference type="PROSITE" id="PS50206"/>
    </source>
</evidence>
<dbReference type="PROSITE" id="PS50042">
    <property type="entry name" value="CNMP_BINDING_3"/>
    <property type="match status" value="2"/>
</dbReference>
<feature type="coiled-coil region" evidence="1">
    <location>
        <begin position="387"/>
        <end position="421"/>
    </location>
</feature>
<feature type="domain" description="Cyclic nucleotide-binding" evidence="2">
    <location>
        <begin position="18"/>
        <end position="114"/>
    </location>
</feature>
<dbReference type="PANTHER" id="PTHR11635:SF152">
    <property type="entry name" value="CAMP-DEPENDENT PROTEIN KINASE TYPE I REGULATORY SUBUNIT-RELATED"/>
    <property type="match status" value="1"/>
</dbReference>
<dbReference type="InterPro" id="IPR050503">
    <property type="entry name" value="cAMP-dep_PK_reg_su-like"/>
</dbReference>
<dbReference type="OrthoDB" id="9814704at2"/>
<evidence type="ECO:0008006" key="6">
    <source>
        <dbReference type="Google" id="ProtNLM"/>
    </source>
</evidence>
<dbReference type="EMBL" id="LPUF01000001">
    <property type="protein sequence ID" value="OQK16590.1"/>
    <property type="molecule type" value="Genomic_DNA"/>
</dbReference>
<feature type="domain" description="Cyclic nucleotide-binding" evidence="2">
    <location>
        <begin position="151"/>
        <end position="255"/>
    </location>
</feature>
<dbReference type="CDD" id="cd00038">
    <property type="entry name" value="CAP_ED"/>
    <property type="match status" value="2"/>
</dbReference>
<dbReference type="GO" id="GO:0005952">
    <property type="term" value="C:cAMP-dependent protein kinase complex"/>
    <property type="evidence" value="ECO:0007669"/>
    <property type="project" value="InterPro"/>
</dbReference>
<dbReference type="AlphaFoldDB" id="A0A1V8M4U9"/>
<dbReference type="InterPro" id="IPR001763">
    <property type="entry name" value="Rhodanese-like_dom"/>
</dbReference>
<evidence type="ECO:0000313" key="5">
    <source>
        <dbReference type="Proteomes" id="UP000191980"/>
    </source>
</evidence>
<name>A0A1V8M4U9_9GAMM</name>
<sequence>MPVNPKSEQGQALRKLFPLATMPSQQFKELCATCDVTEMPSGSCLFNAGDATESFIYLIQGTVSLEVDEFIFETITGGTDAAKFALAHQFPRQVCARALDNVSFFSLKLDVFDKTDIDYNEAENVYRVENDDDSEADASIDWLAAILQSPVFQRLSAVNLQQVLMSLEDVKFSKGETIFHQGDERDYCYLIKKGRCALSRKASERAKEIKYLELSEGMSFGEEAILTGEPKNMTVTAVTDMLISRIDADRFIKFIKEPALKYIDCCDLEQEREQNPELLVVDIRSVDEYNKNHLEGSRNIPLYSLRMSMNELRQEPGKIVVVCADGRSSDAAAYELIKNRINAVILSGGMQSIANEAVEAIDENETELAAKKITEQAVEMIESADRESCLQQENQSLKIENERLTTELKLYKKQYRLLYKQTEKLKAALDKLRATQ</sequence>